<proteinExistence type="predicted"/>
<evidence type="ECO:0000313" key="3">
    <source>
        <dbReference type="Proteomes" id="UP000618319"/>
    </source>
</evidence>
<keyword evidence="2" id="KW-0238">DNA-binding</keyword>
<dbReference type="RefSeq" id="WP_196938430.1">
    <property type="nucleotide sequence ID" value="NZ_MU158689.1"/>
</dbReference>
<feature type="domain" description="KilA-N DNA-binding" evidence="1">
    <location>
        <begin position="20"/>
        <end position="106"/>
    </location>
</feature>
<dbReference type="Proteomes" id="UP000618319">
    <property type="component" value="Unassembled WGS sequence"/>
</dbReference>
<organism evidence="2 3">
    <name type="scientific">Sphingobacterium pedocola</name>
    <dbReference type="NCBI Taxonomy" id="2082722"/>
    <lineage>
        <taxon>Bacteria</taxon>
        <taxon>Pseudomonadati</taxon>
        <taxon>Bacteroidota</taxon>
        <taxon>Sphingobacteriia</taxon>
        <taxon>Sphingobacteriales</taxon>
        <taxon>Sphingobacteriaceae</taxon>
        <taxon>Sphingobacterium</taxon>
    </lineage>
</organism>
<sequence length="197" mass="23057">MSKNKTSITPKSITDDVLVNKIYEFRGQKVMLDSDLAELYDVETRRLKEQVRRNIIRFPEHFMFELTKEEYDVILRSQNATLEQGRYSKYLPFAFTEHGVLMLSNVLKSEKAITMSIRIIDLFVKLRDILYINTEMKLEIAEMKYTVEQIAKKQKGHDQNIELLFEYIDRLQDKQDSPAPKKVKSIVGFKVGGKGKN</sequence>
<dbReference type="GO" id="GO:0003677">
    <property type="term" value="F:DNA binding"/>
    <property type="evidence" value="ECO:0007669"/>
    <property type="project" value="UniProtKB-KW"/>
</dbReference>
<dbReference type="EMBL" id="PSKQ01000019">
    <property type="protein sequence ID" value="MBE8721203.1"/>
    <property type="molecule type" value="Genomic_DNA"/>
</dbReference>
<protein>
    <submittedName>
        <fullName evidence="2">DNA-binding protein</fullName>
    </submittedName>
</protein>
<accession>A0ABR9T775</accession>
<dbReference type="InterPro" id="IPR018873">
    <property type="entry name" value="KilA-N_DNA-bd_domain"/>
</dbReference>
<dbReference type="Pfam" id="PF10543">
    <property type="entry name" value="ORF6N"/>
    <property type="match status" value="1"/>
</dbReference>
<evidence type="ECO:0000313" key="2">
    <source>
        <dbReference type="EMBL" id="MBE8721203.1"/>
    </source>
</evidence>
<evidence type="ECO:0000259" key="1">
    <source>
        <dbReference type="Pfam" id="PF10543"/>
    </source>
</evidence>
<keyword evidence="3" id="KW-1185">Reference proteome</keyword>
<name>A0ABR9T775_9SPHI</name>
<reference evidence="2 3" key="1">
    <citation type="submission" date="2018-02" db="EMBL/GenBank/DDBJ databases">
        <title>Sphingobacterium KA21.</title>
        <authorList>
            <person name="Vasarhelyi B.M."/>
            <person name="Deshmukh S."/>
            <person name="Balint B."/>
            <person name="Kukolya J."/>
        </authorList>
    </citation>
    <scope>NUCLEOTIDE SEQUENCE [LARGE SCALE GENOMIC DNA]</scope>
    <source>
        <strain evidence="2 3">Ka21</strain>
    </source>
</reference>
<gene>
    <name evidence="2" type="ORF">C4F40_10755</name>
</gene>
<comment type="caution">
    <text evidence="2">The sequence shown here is derived from an EMBL/GenBank/DDBJ whole genome shotgun (WGS) entry which is preliminary data.</text>
</comment>